<feature type="transmembrane region" description="Helical" evidence="2">
    <location>
        <begin position="27"/>
        <end position="46"/>
    </location>
</feature>
<organism evidence="4 5">
    <name type="scientific">Segniliparus rugosus (strain ATCC BAA-974 / DSM 45345 / CCUG 50838 / CIP 108380 / JCM 13579 / CDC 945)</name>
    <dbReference type="NCBI Taxonomy" id="679197"/>
    <lineage>
        <taxon>Bacteria</taxon>
        <taxon>Bacillati</taxon>
        <taxon>Actinomycetota</taxon>
        <taxon>Actinomycetes</taxon>
        <taxon>Mycobacteriales</taxon>
        <taxon>Segniliparaceae</taxon>
        <taxon>Segniliparus</taxon>
    </lineage>
</organism>
<sequence length="250" mass="26815">MAAEEAESWLTPGERVLVEARQHWKSFAGLVLVGLIAGLAVAGVGFDHARHAKWIARGEHVRPNQLADRVAAHQLHGLVLEIVGGVVLLVFLAVGFVRWRTTRYFVTDQRVVARRGLVVRTGADAPLGKVQTIRFRQGVTDRIFGTGTLVVASGALRAVKLGSIRNWQEAHAKVHEGQRVAAQPIGPRFGPPPPVPKPNFGSPFAAPQPAPSSAPAFAAPPPAPEPRQANDGPPVPPWLRDEPDAPTLNL</sequence>
<keyword evidence="2" id="KW-0812">Transmembrane</keyword>
<feature type="transmembrane region" description="Helical" evidence="2">
    <location>
        <begin position="78"/>
        <end position="99"/>
    </location>
</feature>
<evidence type="ECO:0000256" key="2">
    <source>
        <dbReference type="SAM" id="Phobius"/>
    </source>
</evidence>
<dbReference type="STRING" id="679197.HMPREF9336_03322"/>
<dbReference type="EMBL" id="ACZI02000001">
    <property type="protein sequence ID" value="EFV11836.1"/>
    <property type="molecule type" value="Genomic_DNA"/>
</dbReference>
<dbReference type="PANTHER" id="PTHR37938:SF1">
    <property type="entry name" value="BLL0215 PROTEIN"/>
    <property type="match status" value="1"/>
</dbReference>
<gene>
    <name evidence="4" type="ORF">HMPREF9336_03322</name>
</gene>
<keyword evidence="5" id="KW-1185">Reference proteome</keyword>
<dbReference type="InterPro" id="IPR005182">
    <property type="entry name" value="YdbS-like_PH"/>
</dbReference>
<feature type="domain" description="YdbS-like PH" evidence="3">
    <location>
        <begin position="99"/>
        <end position="157"/>
    </location>
</feature>
<dbReference type="RefSeq" id="WP_007472239.1">
    <property type="nucleotide sequence ID" value="NZ_KI391953.1"/>
</dbReference>
<dbReference type="HOGENOM" id="CLU_1110790_0_0_11"/>
<evidence type="ECO:0000259" key="3">
    <source>
        <dbReference type="Pfam" id="PF03703"/>
    </source>
</evidence>
<dbReference type="PANTHER" id="PTHR37938">
    <property type="entry name" value="BLL0215 PROTEIN"/>
    <property type="match status" value="1"/>
</dbReference>
<dbReference type="eggNOG" id="COG3428">
    <property type="taxonomic scope" value="Bacteria"/>
</dbReference>
<keyword evidence="2" id="KW-0472">Membrane</keyword>
<feature type="compositionally biased region" description="Pro residues" evidence="1">
    <location>
        <begin position="206"/>
        <end position="225"/>
    </location>
</feature>
<comment type="caution">
    <text evidence="4">The sequence shown here is derived from an EMBL/GenBank/DDBJ whole genome shotgun (WGS) entry which is preliminary data.</text>
</comment>
<evidence type="ECO:0000313" key="5">
    <source>
        <dbReference type="Proteomes" id="UP000004816"/>
    </source>
</evidence>
<dbReference type="OrthoDB" id="4350422at2"/>
<accession>E5XV00</accession>
<name>E5XV00_SEGRC</name>
<keyword evidence="2" id="KW-1133">Transmembrane helix</keyword>
<protein>
    <recommendedName>
        <fullName evidence="3">YdbS-like PH domain-containing protein</fullName>
    </recommendedName>
</protein>
<feature type="region of interest" description="Disordered" evidence="1">
    <location>
        <begin position="183"/>
        <end position="250"/>
    </location>
</feature>
<evidence type="ECO:0000313" key="4">
    <source>
        <dbReference type="EMBL" id="EFV11836.1"/>
    </source>
</evidence>
<dbReference type="Pfam" id="PF03703">
    <property type="entry name" value="bPH_2"/>
    <property type="match status" value="1"/>
</dbReference>
<reference evidence="4 5" key="1">
    <citation type="journal article" date="2011" name="Stand. Genomic Sci.">
        <title>High quality draft genome sequence of Segniliparus rugosus CDC 945(T)= (ATCC BAA-974(T)).</title>
        <authorList>
            <person name="Earl A.M."/>
            <person name="Desjardins C.A."/>
            <person name="Fitzgerald M.G."/>
            <person name="Arachchi H.M."/>
            <person name="Zeng Q."/>
            <person name="Mehta T."/>
            <person name="Griggs A."/>
            <person name="Birren B.W."/>
            <person name="Toney N.C."/>
            <person name="Carr J."/>
            <person name="Posey J."/>
            <person name="Butler W.R."/>
        </authorList>
    </citation>
    <scope>NUCLEOTIDE SEQUENCE [LARGE SCALE GENOMIC DNA]</scope>
    <source>
        <strain evidence="5">ATCC BAA-974 / DSM 45345 / CCUG 50838 / CIP 108380 / JCM 13579 / CDC 945</strain>
    </source>
</reference>
<dbReference type="AlphaFoldDB" id="E5XV00"/>
<dbReference type="Proteomes" id="UP000004816">
    <property type="component" value="Unassembled WGS sequence"/>
</dbReference>
<evidence type="ECO:0000256" key="1">
    <source>
        <dbReference type="SAM" id="MobiDB-lite"/>
    </source>
</evidence>
<proteinExistence type="predicted"/>